<evidence type="ECO:0000313" key="2">
    <source>
        <dbReference type="Proteomes" id="UP001500418"/>
    </source>
</evidence>
<gene>
    <name evidence="1" type="ORF">GCM10009575_096610</name>
</gene>
<dbReference type="Proteomes" id="UP001500418">
    <property type="component" value="Unassembled WGS sequence"/>
</dbReference>
<accession>A0ABN2WGX0</accession>
<protein>
    <submittedName>
        <fullName evidence="1">Uncharacterized protein</fullName>
    </submittedName>
</protein>
<evidence type="ECO:0000313" key="1">
    <source>
        <dbReference type="EMBL" id="GAA0961925.1"/>
    </source>
</evidence>
<sequence>MAADPGPDAASVVRRNAADAVRRALNSGPQAASVRDVVQDWWREQAPTTGITVRDDMHQQIFRPLPAHLSSLAETLTWCGEAAETADTRIDVELTVQNSTLHIWLGLALFTSYDSIGKRVREAPGRAR</sequence>
<reference evidence="2" key="1">
    <citation type="journal article" date="2019" name="Int. J. Syst. Evol. Microbiol.">
        <title>The Global Catalogue of Microorganisms (GCM) 10K type strain sequencing project: providing services to taxonomists for standard genome sequencing and annotation.</title>
        <authorList>
            <consortium name="The Broad Institute Genomics Platform"/>
            <consortium name="The Broad Institute Genome Sequencing Center for Infectious Disease"/>
            <person name="Wu L."/>
            <person name="Ma J."/>
        </authorList>
    </citation>
    <scope>NUCLEOTIDE SEQUENCE [LARGE SCALE GENOMIC DNA]</scope>
    <source>
        <strain evidence="2">JCM 11444</strain>
    </source>
</reference>
<name>A0ABN2WGX0_9ACTN</name>
<proteinExistence type="predicted"/>
<dbReference type="EMBL" id="BAAAID010000146">
    <property type="protein sequence ID" value="GAA0961925.1"/>
    <property type="molecule type" value="Genomic_DNA"/>
</dbReference>
<comment type="caution">
    <text evidence="1">The sequence shown here is derived from an EMBL/GenBank/DDBJ whole genome shotgun (WGS) entry which is preliminary data.</text>
</comment>
<organism evidence="1 2">
    <name type="scientific">Streptomyces rhizosphaericus</name>
    <dbReference type="NCBI Taxonomy" id="114699"/>
    <lineage>
        <taxon>Bacteria</taxon>
        <taxon>Bacillati</taxon>
        <taxon>Actinomycetota</taxon>
        <taxon>Actinomycetes</taxon>
        <taxon>Kitasatosporales</taxon>
        <taxon>Streptomycetaceae</taxon>
        <taxon>Streptomyces</taxon>
        <taxon>Streptomyces violaceusniger group</taxon>
    </lineage>
</organism>
<keyword evidence="2" id="KW-1185">Reference proteome</keyword>